<dbReference type="Proteomes" id="UP001497512">
    <property type="component" value="Chromosome 3"/>
</dbReference>
<gene>
    <name evidence="1" type="ORF">CSSPTR1EN2_LOCUS15353</name>
</gene>
<accession>A0ABP0UFU7</accession>
<dbReference type="EMBL" id="OZ019895">
    <property type="protein sequence ID" value="CAK9220284.1"/>
    <property type="molecule type" value="Genomic_DNA"/>
</dbReference>
<proteinExistence type="predicted"/>
<keyword evidence="2" id="KW-1185">Reference proteome</keyword>
<evidence type="ECO:0000313" key="2">
    <source>
        <dbReference type="Proteomes" id="UP001497512"/>
    </source>
</evidence>
<name>A0ABP0UFU7_9BRYO</name>
<reference evidence="1" key="1">
    <citation type="submission" date="2024-02" db="EMBL/GenBank/DDBJ databases">
        <authorList>
            <consortium name="ELIXIR-Norway"/>
            <consortium name="Elixir Norway"/>
        </authorList>
    </citation>
    <scope>NUCLEOTIDE SEQUENCE</scope>
</reference>
<sequence>MFSVDFLELGGFRQIDICVTKGVKEEEEEEGWKGLGGRFGIQRIKLIHLSSDHTCKQHVFVGSVKFLIF</sequence>
<organism evidence="1 2">
    <name type="scientific">Sphagnum troendelagicum</name>
    <dbReference type="NCBI Taxonomy" id="128251"/>
    <lineage>
        <taxon>Eukaryota</taxon>
        <taxon>Viridiplantae</taxon>
        <taxon>Streptophyta</taxon>
        <taxon>Embryophyta</taxon>
        <taxon>Bryophyta</taxon>
        <taxon>Sphagnophytina</taxon>
        <taxon>Sphagnopsida</taxon>
        <taxon>Sphagnales</taxon>
        <taxon>Sphagnaceae</taxon>
        <taxon>Sphagnum</taxon>
    </lineage>
</organism>
<evidence type="ECO:0000313" key="1">
    <source>
        <dbReference type="EMBL" id="CAK9220284.1"/>
    </source>
</evidence>
<protein>
    <submittedName>
        <fullName evidence="1">Uncharacterized protein</fullName>
    </submittedName>
</protein>